<evidence type="ECO:0000313" key="1">
    <source>
        <dbReference type="EMBL" id="GLU45725.1"/>
    </source>
</evidence>
<protein>
    <submittedName>
        <fullName evidence="1">Uncharacterized protein</fullName>
    </submittedName>
</protein>
<dbReference type="Proteomes" id="UP001165092">
    <property type="component" value="Unassembled WGS sequence"/>
</dbReference>
<sequence length="339" mass="36397">MAQQNPPLQLPLPERLPRHRAEMSGALRTVTDLCPIGMTAQERRATRARLGSAVDAAPTKATGRREREAAAYDVHFGVERVGGDPGRVFLVGLFTAYCDLLDDVEACGSRLRAQRWRALLDGSTAVVGFAARTAPVTTVPTGPPPPPPVAPDGPAVLRRWHVGHRLFFVLVQALTVALSCLRSARGDGTGMRDALELAIVLNRASAASMHYAGDFSAAGYAEVVRPSMEPPFTAPGFSGLQGRDHRYLIRQFGGLHAVAAEIPGGADVYRRFTASVTDLHRAHSRVCARFGGDALPTSLRMRGDRPEQEGARSVEVLAVFAERRLSLLSRATGPDPSGR</sequence>
<dbReference type="RefSeq" id="WP_285756617.1">
    <property type="nucleotide sequence ID" value="NZ_BSQG01000001.1"/>
</dbReference>
<keyword evidence="2" id="KW-1185">Reference proteome</keyword>
<organism evidence="1 2">
    <name type="scientific">Nocardiopsis ansamitocini</name>
    <dbReference type="NCBI Taxonomy" id="1670832"/>
    <lineage>
        <taxon>Bacteria</taxon>
        <taxon>Bacillati</taxon>
        <taxon>Actinomycetota</taxon>
        <taxon>Actinomycetes</taxon>
        <taxon>Streptosporangiales</taxon>
        <taxon>Nocardiopsidaceae</taxon>
        <taxon>Nocardiopsis</taxon>
    </lineage>
</organism>
<name>A0A9W6UH90_9ACTN</name>
<comment type="caution">
    <text evidence="1">The sequence shown here is derived from an EMBL/GenBank/DDBJ whole genome shotgun (WGS) entry which is preliminary data.</text>
</comment>
<evidence type="ECO:0000313" key="2">
    <source>
        <dbReference type="Proteomes" id="UP001165092"/>
    </source>
</evidence>
<proteinExistence type="predicted"/>
<gene>
    <name evidence="1" type="ORF">Nans01_00760</name>
</gene>
<reference evidence="1" key="1">
    <citation type="submission" date="2023-02" db="EMBL/GenBank/DDBJ databases">
        <title>Nocardiopsis ansamitocini NBRC 112285.</title>
        <authorList>
            <person name="Ichikawa N."/>
            <person name="Sato H."/>
            <person name="Tonouchi N."/>
        </authorList>
    </citation>
    <scope>NUCLEOTIDE SEQUENCE</scope>
    <source>
        <strain evidence="1">NBRC 112285</strain>
    </source>
</reference>
<accession>A0A9W6UH90</accession>
<dbReference type="AlphaFoldDB" id="A0A9W6UH90"/>
<dbReference type="EMBL" id="BSQG01000001">
    <property type="protein sequence ID" value="GLU45725.1"/>
    <property type="molecule type" value="Genomic_DNA"/>
</dbReference>